<organism evidence="4 5">
    <name type="scientific">Xyrichtys novacula</name>
    <name type="common">Pearly razorfish</name>
    <name type="synonym">Hemipteronotus novacula</name>
    <dbReference type="NCBI Taxonomy" id="13765"/>
    <lineage>
        <taxon>Eukaryota</taxon>
        <taxon>Metazoa</taxon>
        <taxon>Chordata</taxon>
        <taxon>Craniata</taxon>
        <taxon>Vertebrata</taxon>
        <taxon>Euteleostomi</taxon>
        <taxon>Actinopterygii</taxon>
        <taxon>Neopterygii</taxon>
        <taxon>Teleostei</taxon>
        <taxon>Neoteleostei</taxon>
        <taxon>Acanthomorphata</taxon>
        <taxon>Eupercaria</taxon>
        <taxon>Labriformes</taxon>
        <taxon>Labridae</taxon>
        <taxon>Xyrichtys</taxon>
    </lineage>
</organism>
<dbReference type="InterPro" id="IPR050111">
    <property type="entry name" value="C-type_lectin/snaclec_domain"/>
</dbReference>
<dbReference type="InterPro" id="IPR016187">
    <property type="entry name" value="CTDL_fold"/>
</dbReference>
<gene>
    <name evidence="4" type="ORF">XNOV1_A042434</name>
</gene>
<proteinExistence type="predicted"/>
<dbReference type="SUPFAM" id="SSF56436">
    <property type="entry name" value="C-type lectin-like"/>
    <property type="match status" value="1"/>
</dbReference>
<dbReference type="CDD" id="cd00037">
    <property type="entry name" value="CLECT"/>
    <property type="match status" value="1"/>
</dbReference>
<reference evidence="4" key="1">
    <citation type="submission" date="2023-08" db="EMBL/GenBank/DDBJ databases">
        <authorList>
            <person name="Alioto T."/>
            <person name="Alioto T."/>
            <person name="Gomez Garrido J."/>
        </authorList>
    </citation>
    <scope>NUCLEOTIDE SEQUENCE</scope>
</reference>
<protein>
    <submittedName>
        <fullName evidence="4">Type-2 ice-structuring protein-like isoform X2</fullName>
    </submittedName>
</protein>
<keyword evidence="2" id="KW-0732">Signal</keyword>
<dbReference type="AlphaFoldDB" id="A0AAV1GZS7"/>
<dbReference type="PANTHER" id="PTHR22803">
    <property type="entry name" value="MANNOSE, PHOSPHOLIPASE, LECTIN RECEPTOR RELATED"/>
    <property type="match status" value="1"/>
</dbReference>
<dbReference type="Gene3D" id="3.10.100.10">
    <property type="entry name" value="Mannose-Binding Protein A, subunit A"/>
    <property type="match status" value="1"/>
</dbReference>
<name>A0AAV1GZS7_XYRNO</name>
<dbReference type="PROSITE" id="PS00615">
    <property type="entry name" value="C_TYPE_LECTIN_1"/>
    <property type="match status" value="1"/>
</dbReference>
<dbReference type="InterPro" id="IPR018378">
    <property type="entry name" value="C-type_lectin_CS"/>
</dbReference>
<dbReference type="SMART" id="SM00034">
    <property type="entry name" value="CLECT"/>
    <property type="match status" value="1"/>
</dbReference>
<accession>A0AAV1GZS7</accession>
<dbReference type="EMBL" id="OY660881">
    <property type="protein sequence ID" value="CAJ1078644.1"/>
    <property type="molecule type" value="Genomic_DNA"/>
</dbReference>
<keyword evidence="1" id="KW-1015">Disulfide bond</keyword>
<evidence type="ECO:0000313" key="5">
    <source>
        <dbReference type="Proteomes" id="UP001178508"/>
    </source>
</evidence>
<dbReference type="Pfam" id="PF00059">
    <property type="entry name" value="Lectin_C"/>
    <property type="match status" value="1"/>
</dbReference>
<evidence type="ECO:0000256" key="1">
    <source>
        <dbReference type="ARBA" id="ARBA00023157"/>
    </source>
</evidence>
<evidence type="ECO:0000313" key="4">
    <source>
        <dbReference type="EMBL" id="CAJ1078644.1"/>
    </source>
</evidence>
<keyword evidence="5" id="KW-1185">Reference proteome</keyword>
<feature type="domain" description="C-type lectin" evidence="3">
    <location>
        <begin position="27"/>
        <end position="145"/>
    </location>
</feature>
<dbReference type="Proteomes" id="UP001178508">
    <property type="component" value="Chromosome 18"/>
</dbReference>
<dbReference type="InterPro" id="IPR001304">
    <property type="entry name" value="C-type_lectin-like"/>
</dbReference>
<feature type="signal peptide" evidence="2">
    <location>
        <begin position="1"/>
        <end position="19"/>
    </location>
</feature>
<dbReference type="PROSITE" id="PS50041">
    <property type="entry name" value="C_TYPE_LECTIN_2"/>
    <property type="match status" value="1"/>
</dbReference>
<evidence type="ECO:0000259" key="3">
    <source>
        <dbReference type="PROSITE" id="PS50041"/>
    </source>
</evidence>
<dbReference type="InterPro" id="IPR016186">
    <property type="entry name" value="C-type_lectin-like/link_sf"/>
</dbReference>
<sequence>MKVLALCVLLCAMMALTESAVWKKIGCRYFAYIATKMSWDDAEQNCYQLGGHLASIHSSSEHIGLKALITDNASWNPNVWIGGTDRSRGKVWRWTDGSPFVFSNWCGKEPSGGYATWQRCLQMNYSDGKCWDNLECWGKIPSICVRD</sequence>
<evidence type="ECO:0000256" key="2">
    <source>
        <dbReference type="SAM" id="SignalP"/>
    </source>
</evidence>
<feature type="chain" id="PRO_5043875037" evidence="2">
    <location>
        <begin position="20"/>
        <end position="147"/>
    </location>
</feature>